<dbReference type="OrthoDB" id="7479079at2"/>
<accession>A0A429Z1Z9</accession>
<gene>
    <name evidence="2" type="ORF">EJC49_04105</name>
</gene>
<dbReference type="RefSeq" id="WP_126698195.1">
    <property type="nucleotide sequence ID" value="NZ_RWKW01000012.1"/>
</dbReference>
<dbReference type="Pfam" id="PF12680">
    <property type="entry name" value="SnoaL_2"/>
    <property type="match status" value="1"/>
</dbReference>
<keyword evidence="3" id="KW-1185">Reference proteome</keyword>
<comment type="caution">
    <text evidence="2">The sequence shown here is derived from an EMBL/GenBank/DDBJ whole genome shotgun (WGS) entry which is preliminary data.</text>
</comment>
<organism evidence="2 3">
    <name type="scientific">Aquibium carbonis</name>
    <dbReference type="NCBI Taxonomy" id="2495581"/>
    <lineage>
        <taxon>Bacteria</taxon>
        <taxon>Pseudomonadati</taxon>
        <taxon>Pseudomonadota</taxon>
        <taxon>Alphaproteobacteria</taxon>
        <taxon>Hyphomicrobiales</taxon>
        <taxon>Phyllobacteriaceae</taxon>
        <taxon>Aquibium</taxon>
    </lineage>
</organism>
<evidence type="ECO:0000313" key="3">
    <source>
        <dbReference type="Proteomes" id="UP000278398"/>
    </source>
</evidence>
<dbReference type="Proteomes" id="UP000278398">
    <property type="component" value="Unassembled WGS sequence"/>
</dbReference>
<dbReference type="SUPFAM" id="SSF54427">
    <property type="entry name" value="NTF2-like"/>
    <property type="match status" value="1"/>
</dbReference>
<dbReference type="Gene3D" id="3.10.450.50">
    <property type="match status" value="1"/>
</dbReference>
<evidence type="ECO:0000313" key="2">
    <source>
        <dbReference type="EMBL" id="RST87698.1"/>
    </source>
</evidence>
<dbReference type="AlphaFoldDB" id="A0A429Z1Z9"/>
<dbReference type="InterPro" id="IPR032710">
    <property type="entry name" value="NTF2-like_dom_sf"/>
</dbReference>
<name>A0A429Z1Z9_9HYPH</name>
<reference evidence="2 3" key="1">
    <citation type="submission" date="2018-12" db="EMBL/GenBank/DDBJ databases">
        <title>Mesorhizobium carbonis sp. nov., isolated from coal mine water.</title>
        <authorList>
            <person name="Xin W."/>
            <person name="Xu Z."/>
            <person name="Xiang F."/>
            <person name="Zhang J."/>
            <person name="Xi L."/>
            <person name="Liu J."/>
        </authorList>
    </citation>
    <scope>NUCLEOTIDE SEQUENCE [LARGE SCALE GENOMIC DNA]</scope>
    <source>
        <strain evidence="2 3">B2.3</strain>
    </source>
</reference>
<dbReference type="InterPro" id="IPR037401">
    <property type="entry name" value="SnoaL-like"/>
</dbReference>
<sequence>MTVALALTRRWVSDYFNRHDAEAARRFCAADYTLKIGDVVLSGRDDVWLPAVDRQMRDYPGLTMTVHETLTGPGWAAVWFSEHGQRGQSSAVWSGVAIYREAGGILTGCIAQEDYMTRRRQLKGGEADLVDRPCAAPWDTAAQEPNRANEAAVAAWLEGRWPKDGAVPCDDEHLTGDPIAFDVETIETREMLSAGNRVAFSVRQHGVYRSGIEEEASASAFFDVNGLLTVENDRIVSGRVIRDRMGLAGRLRGLQ</sequence>
<evidence type="ECO:0000259" key="1">
    <source>
        <dbReference type="Pfam" id="PF12680"/>
    </source>
</evidence>
<dbReference type="EMBL" id="RWKW01000012">
    <property type="protein sequence ID" value="RST87698.1"/>
    <property type="molecule type" value="Genomic_DNA"/>
</dbReference>
<proteinExistence type="predicted"/>
<feature type="domain" description="SnoaL-like" evidence="1">
    <location>
        <begin position="9"/>
        <end position="104"/>
    </location>
</feature>
<protein>
    <submittedName>
        <fullName evidence="2">Nuclear transport factor 2 family protein</fullName>
    </submittedName>
</protein>